<evidence type="ECO:0000313" key="3">
    <source>
        <dbReference type="EMBL" id="SUZ72429.1"/>
    </source>
</evidence>
<organism evidence="3">
    <name type="scientific">marine metagenome</name>
    <dbReference type="NCBI Taxonomy" id="408172"/>
    <lineage>
        <taxon>unclassified sequences</taxon>
        <taxon>metagenomes</taxon>
        <taxon>ecological metagenomes</taxon>
    </lineage>
</organism>
<proteinExistence type="inferred from homology"/>
<accession>A0A381Q2B0</accession>
<name>A0A381Q2B0_9ZZZZ</name>
<dbReference type="CDD" id="cd06558">
    <property type="entry name" value="crotonase-like"/>
    <property type="match status" value="1"/>
</dbReference>
<comment type="similarity">
    <text evidence="1">Belongs to the enoyl-CoA hydratase/isomerase family.</text>
</comment>
<dbReference type="SUPFAM" id="SSF52096">
    <property type="entry name" value="ClpP/crotonase"/>
    <property type="match status" value="1"/>
</dbReference>
<dbReference type="AlphaFoldDB" id="A0A381Q2B0"/>
<gene>
    <name evidence="3" type="ORF">METZ01_LOCUS25283</name>
</gene>
<dbReference type="InterPro" id="IPR029045">
    <property type="entry name" value="ClpP/crotonase-like_dom_sf"/>
</dbReference>
<dbReference type="Pfam" id="PF00378">
    <property type="entry name" value="ECH_1"/>
    <property type="match status" value="1"/>
</dbReference>
<feature type="region of interest" description="Disordered" evidence="2">
    <location>
        <begin position="234"/>
        <end position="257"/>
    </location>
</feature>
<dbReference type="InterPro" id="IPR001753">
    <property type="entry name" value="Enoyl-CoA_hydra/iso"/>
</dbReference>
<evidence type="ECO:0000256" key="2">
    <source>
        <dbReference type="SAM" id="MobiDB-lite"/>
    </source>
</evidence>
<dbReference type="InterPro" id="IPR018376">
    <property type="entry name" value="Enoyl-CoA_hyd/isom_CS"/>
</dbReference>
<dbReference type="GO" id="GO:0003824">
    <property type="term" value="F:catalytic activity"/>
    <property type="evidence" value="ECO:0007669"/>
    <property type="project" value="InterPro"/>
</dbReference>
<protein>
    <recommendedName>
        <fullName evidence="4">Enoyl-CoA hydratase</fullName>
    </recommendedName>
</protein>
<evidence type="ECO:0008006" key="4">
    <source>
        <dbReference type="Google" id="ProtNLM"/>
    </source>
</evidence>
<dbReference type="InterPro" id="IPR051683">
    <property type="entry name" value="Enoyl-CoA_Hydratase/Isomerase"/>
</dbReference>
<dbReference type="Gene3D" id="3.90.226.10">
    <property type="entry name" value="2-enoyl-CoA Hydratase, Chain A, domain 1"/>
    <property type="match status" value="1"/>
</dbReference>
<dbReference type="PANTHER" id="PTHR42964:SF1">
    <property type="entry name" value="POLYKETIDE BIOSYNTHESIS ENOYL-COA HYDRATASE PKSH-RELATED"/>
    <property type="match status" value="1"/>
</dbReference>
<sequence>MAFRFDLETIEVKPDGEVLRIWLNRPESRNAHNQKMVEEVGDLFIALNSQPDFRVAVLGGRGKSFCAGADRKEQAAPAQNDRQARYIGQLGRRAARAIEDCDLITIGRIHGHAIGGGCCFATSCDFRLTTSDALFYVPEVELGVPLPWGATPRLIHEIGAARARQMLITSERVDGTKAAEWGLAHEVVSSEADLDDAVERWVQRLLSLPSMSVQMSKYQMRGYSQMSRMGDLSEFDGDASERASRTSDAQARFGTFG</sequence>
<dbReference type="PROSITE" id="PS00166">
    <property type="entry name" value="ENOYL_COA_HYDRATASE"/>
    <property type="match status" value="1"/>
</dbReference>
<dbReference type="EMBL" id="UINC01001150">
    <property type="protein sequence ID" value="SUZ72429.1"/>
    <property type="molecule type" value="Genomic_DNA"/>
</dbReference>
<reference evidence="3" key="1">
    <citation type="submission" date="2018-05" db="EMBL/GenBank/DDBJ databases">
        <authorList>
            <person name="Lanie J.A."/>
            <person name="Ng W.-L."/>
            <person name="Kazmierczak K.M."/>
            <person name="Andrzejewski T.M."/>
            <person name="Davidsen T.M."/>
            <person name="Wayne K.J."/>
            <person name="Tettelin H."/>
            <person name="Glass J.I."/>
            <person name="Rusch D."/>
            <person name="Podicherti R."/>
            <person name="Tsui H.-C.T."/>
            <person name="Winkler M.E."/>
        </authorList>
    </citation>
    <scope>NUCLEOTIDE SEQUENCE</scope>
</reference>
<dbReference type="PANTHER" id="PTHR42964">
    <property type="entry name" value="ENOYL-COA HYDRATASE"/>
    <property type="match status" value="1"/>
</dbReference>
<evidence type="ECO:0000256" key="1">
    <source>
        <dbReference type="ARBA" id="ARBA00005254"/>
    </source>
</evidence>